<dbReference type="InterPro" id="IPR019734">
    <property type="entry name" value="TPR_rpt"/>
</dbReference>
<organism evidence="2 3">
    <name type="scientific">Helicobacter enhydrae</name>
    <dbReference type="NCBI Taxonomy" id="222136"/>
    <lineage>
        <taxon>Bacteria</taxon>
        <taxon>Pseudomonadati</taxon>
        <taxon>Campylobacterota</taxon>
        <taxon>Epsilonproteobacteria</taxon>
        <taxon>Campylobacterales</taxon>
        <taxon>Helicobacteraceae</taxon>
        <taxon>Helicobacter</taxon>
    </lineage>
</organism>
<name>A0A1B1U6J1_9HELI</name>
<keyword evidence="3" id="KW-1185">Reference proteome</keyword>
<reference evidence="3" key="1">
    <citation type="submission" date="2016-07" db="EMBL/GenBank/DDBJ databases">
        <authorList>
            <person name="Florea S."/>
            <person name="Webb J.S."/>
            <person name="Jaromczyk J."/>
            <person name="Schardl C.L."/>
        </authorList>
    </citation>
    <scope>NUCLEOTIDE SEQUENCE [LARGE SCALE GENOMIC DNA]</scope>
    <source>
        <strain evidence="3">MIT 01-6242</strain>
    </source>
</reference>
<dbReference type="Gene3D" id="1.25.40.10">
    <property type="entry name" value="Tetratricopeptide repeat domain"/>
    <property type="match status" value="3"/>
</dbReference>
<dbReference type="STRING" id="222136.BBW65_06020"/>
<sequence length="781" mass="90146">MRFLLVLCICLQMIFALDVQINFGKEKGEEFAVLNLAHTKPFECREEIDVYNKVTKVVCVINQTPFNNFIPTGTAFFDFATHIKDSKLYLDIIPKKNAKLFMTFLDLKGGDPIPVERPKVSKRWQVVGYEKQIPFLSGKKGNGLNFPIKIASTQDIYTQQLDVNRQPLVYNEGLDYTYLLEIRKDYEKGKYQDVILGVNKALYGYPNSIFRKDFLLNKIKAIAHLKDQEDKNALITLCLEWLRDFPSDSAAPEVLYILANTYAQFHLNDEAIYYYRRIINEYVNTDWVALAEMRMAYYFSNVEGSNITPAMFAQAYKDAKTQSVANRIAITWAVFELEEGNAQKAQELFNLIFTQYPYYFLNHPQGSIAIAKTFAAAELYTEAGKLGAYLAEHLPKTSSEYLENLLDWTGEWFEEAGLVDEAHRYNAMFMQKFPDSKDYTKVQERDDALFFKLEDKMTPDEKLKKYDEIIAKYPDSNIATEALKRKADVLYELGKYDEILKLGLGQSEMVAKAQKALVLQALANKECKKIPSYLEEMDYAQFDQKERLEIFDCLYSLAFYQEAYKAIEGQIQKESQAPQKIPYLYRLAKVLNQLGRFAESKKASEDCLELSQALSDKKYKDVIFVLFDDLVKLGLNDSAQKVGLEAQKLFKNDKRLLEVDFALLKWASANKDYNQAQIYAQDLLRVQKVNQIADYTPLVNFMLIDLLNQQQQYQEAIKETQVLAEQKLKNADLQRVFYTQGSLYKALGDKNNAQKSFQKCLEPQGMSAWKDLCQKSLQLIE</sequence>
<dbReference type="InterPro" id="IPR055917">
    <property type="entry name" value="DUF7494"/>
</dbReference>
<gene>
    <name evidence="2" type="ORF">BBW65_06020</name>
</gene>
<dbReference type="EMBL" id="CP016503">
    <property type="protein sequence ID" value="ANV98378.1"/>
    <property type="molecule type" value="Genomic_DNA"/>
</dbReference>
<evidence type="ECO:0000259" key="1">
    <source>
        <dbReference type="Pfam" id="PF24323"/>
    </source>
</evidence>
<dbReference type="SMART" id="SM00028">
    <property type="entry name" value="TPR"/>
    <property type="match status" value="3"/>
</dbReference>
<dbReference type="KEGG" id="het:BBW65_06020"/>
<dbReference type="RefSeq" id="WP_066341047.1">
    <property type="nucleotide sequence ID" value="NZ_CP016503.1"/>
</dbReference>
<dbReference type="Proteomes" id="UP000092884">
    <property type="component" value="Chromosome"/>
</dbReference>
<dbReference type="AlphaFoldDB" id="A0A1B1U6J1"/>
<dbReference type="OrthoDB" id="5337154at2"/>
<proteinExistence type="predicted"/>
<dbReference type="InterPro" id="IPR011990">
    <property type="entry name" value="TPR-like_helical_dom_sf"/>
</dbReference>
<accession>A0A1B1U6J1</accession>
<dbReference type="Pfam" id="PF13181">
    <property type="entry name" value="TPR_8"/>
    <property type="match status" value="2"/>
</dbReference>
<evidence type="ECO:0000313" key="3">
    <source>
        <dbReference type="Proteomes" id="UP000092884"/>
    </source>
</evidence>
<dbReference type="SUPFAM" id="SSF48452">
    <property type="entry name" value="TPR-like"/>
    <property type="match status" value="2"/>
</dbReference>
<feature type="domain" description="DUF7494" evidence="1">
    <location>
        <begin position="17"/>
        <end position="133"/>
    </location>
</feature>
<dbReference type="Pfam" id="PF24323">
    <property type="entry name" value="DUF7494"/>
    <property type="match status" value="1"/>
</dbReference>
<evidence type="ECO:0000313" key="2">
    <source>
        <dbReference type="EMBL" id="ANV98378.1"/>
    </source>
</evidence>
<protein>
    <recommendedName>
        <fullName evidence="1">DUF7494 domain-containing protein</fullName>
    </recommendedName>
</protein>